<gene>
    <name evidence="1" type="ORF">M404DRAFT_1005762</name>
</gene>
<dbReference type="InParanoid" id="A0A0C3NQX9"/>
<evidence type="ECO:0000313" key="1">
    <source>
        <dbReference type="EMBL" id="KIN97910.1"/>
    </source>
</evidence>
<organism evidence="1 2">
    <name type="scientific">Pisolithus tinctorius Marx 270</name>
    <dbReference type="NCBI Taxonomy" id="870435"/>
    <lineage>
        <taxon>Eukaryota</taxon>
        <taxon>Fungi</taxon>
        <taxon>Dikarya</taxon>
        <taxon>Basidiomycota</taxon>
        <taxon>Agaricomycotina</taxon>
        <taxon>Agaricomycetes</taxon>
        <taxon>Agaricomycetidae</taxon>
        <taxon>Boletales</taxon>
        <taxon>Sclerodermatineae</taxon>
        <taxon>Pisolithaceae</taxon>
        <taxon>Pisolithus</taxon>
    </lineage>
</organism>
<dbReference type="AlphaFoldDB" id="A0A0C3NQX9"/>
<reference evidence="2" key="2">
    <citation type="submission" date="2015-01" db="EMBL/GenBank/DDBJ databases">
        <title>Evolutionary Origins and Diversification of the Mycorrhizal Mutualists.</title>
        <authorList>
            <consortium name="DOE Joint Genome Institute"/>
            <consortium name="Mycorrhizal Genomics Consortium"/>
            <person name="Kohler A."/>
            <person name="Kuo A."/>
            <person name="Nagy L.G."/>
            <person name="Floudas D."/>
            <person name="Copeland A."/>
            <person name="Barry K.W."/>
            <person name="Cichocki N."/>
            <person name="Veneault-Fourrey C."/>
            <person name="LaButti K."/>
            <person name="Lindquist E.A."/>
            <person name="Lipzen A."/>
            <person name="Lundell T."/>
            <person name="Morin E."/>
            <person name="Murat C."/>
            <person name="Riley R."/>
            <person name="Ohm R."/>
            <person name="Sun H."/>
            <person name="Tunlid A."/>
            <person name="Henrissat B."/>
            <person name="Grigoriev I.V."/>
            <person name="Hibbett D.S."/>
            <person name="Martin F."/>
        </authorList>
    </citation>
    <scope>NUCLEOTIDE SEQUENCE [LARGE SCALE GENOMIC DNA]</scope>
    <source>
        <strain evidence="2">Marx 270</strain>
    </source>
</reference>
<name>A0A0C3NQX9_PISTI</name>
<dbReference type="Proteomes" id="UP000054217">
    <property type="component" value="Unassembled WGS sequence"/>
</dbReference>
<sequence length="75" mass="8642">MRNLASSTQFKLGVLASFIAGRDYRYRGPDMIGPRKKPCLDSRRNGECHRRARQRRRLRPVTNGSVIGGETHLRF</sequence>
<reference evidence="1 2" key="1">
    <citation type="submission" date="2014-04" db="EMBL/GenBank/DDBJ databases">
        <authorList>
            <consortium name="DOE Joint Genome Institute"/>
            <person name="Kuo A."/>
            <person name="Kohler A."/>
            <person name="Costa M.D."/>
            <person name="Nagy L.G."/>
            <person name="Floudas D."/>
            <person name="Copeland A."/>
            <person name="Barry K.W."/>
            <person name="Cichocki N."/>
            <person name="Veneault-Fourrey C."/>
            <person name="LaButti K."/>
            <person name="Lindquist E.A."/>
            <person name="Lipzen A."/>
            <person name="Lundell T."/>
            <person name="Morin E."/>
            <person name="Murat C."/>
            <person name="Sun H."/>
            <person name="Tunlid A."/>
            <person name="Henrissat B."/>
            <person name="Grigoriev I.V."/>
            <person name="Hibbett D.S."/>
            <person name="Martin F."/>
            <person name="Nordberg H.P."/>
            <person name="Cantor M.N."/>
            <person name="Hua S.X."/>
        </authorList>
    </citation>
    <scope>NUCLEOTIDE SEQUENCE [LARGE SCALE GENOMIC DNA]</scope>
    <source>
        <strain evidence="1 2">Marx 270</strain>
    </source>
</reference>
<keyword evidence="2" id="KW-1185">Reference proteome</keyword>
<accession>A0A0C3NQX9</accession>
<dbReference type="EMBL" id="KN832022">
    <property type="protein sequence ID" value="KIN97910.1"/>
    <property type="molecule type" value="Genomic_DNA"/>
</dbReference>
<dbReference type="HOGENOM" id="CLU_2672095_0_0_1"/>
<proteinExistence type="predicted"/>
<evidence type="ECO:0000313" key="2">
    <source>
        <dbReference type="Proteomes" id="UP000054217"/>
    </source>
</evidence>
<protein>
    <submittedName>
        <fullName evidence="1">Uncharacterized protein</fullName>
    </submittedName>
</protein>